<keyword evidence="2" id="KW-0963">Cytoplasm</keyword>
<dbReference type="GO" id="GO:0000398">
    <property type="term" value="P:mRNA splicing, via spliceosome"/>
    <property type="evidence" value="ECO:0007669"/>
    <property type="project" value="TreeGrafter"/>
</dbReference>
<dbReference type="KEGG" id="spaa:SPAPADRAFT_58189"/>
<dbReference type="GeneID" id="18872363"/>
<evidence type="ECO:0000313" key="3">
    <source>
        <dbReference type="EMBL" id="EGW35055.1"/>
    </source>
</evidence>
<sequence length="247" mass="27495">MQSANQECVYWSYQVQKDAATTFSRVEGSNYVLTASKNKIQLKNLGDRASKQTFLTQIKYNDILSLDSCPATLKVLSSSSDIAFVNDMITGDEITRLSNDNTNRGIILDCIFIGNDVVATCGNDSTLTLFDVRENPVKVKPWSFTCIPNDIFTSIGYSYPCLAVGSVSGTIYMVDVRSQKSISPWISPSSMLSVDQHKNLSISFDSTGVIRLYNVRNNILLANKKPVGQKVRTRINCKYVPERNFVL</sequence>
<evidence type="ECO:0000256" key="1">
    <source>
        <dbReference type="ARBA" id="ARBA00004496"/>
    </source>
</evidence>
<dbReference type="PANTHER" id="PTHR22842:SF3">
    <property type="entry name" value="WD REPEAT DOMAIN-CONTAINING PROTEIN 83"/>
    <property type="match status" value="1"/>
</dbReference>
<accession>G3AFR6</accession>
<dbReference type="SUPFAM" id="SSF50978">
    <property type="entry name" value="WD40 repeat-like"/>
    <property type="match status" value="1"/>
</dbReference>
<dbReference type="Proteomes" id="UP000000709">
    <property type="component" value="Unassembled WGS sequence"/>
</dbReference>
<dbReference type="InterPro" id="IPR015943">
    <property type="entry name" value="WD40/YVTN_repeat-like_dom_sf"/>
</dbReference>
<feature type="non-terminal residue" evidence="3">
    <location>
        <position position="247"/>
    </location>
</feature>
<name>G3AFR6_SPAPN</name>
<evidence type="ECO:0000256" key="2">
    <source>
        <dbReference type="ARBA" id="ARBA00022490"/>
    </source>
</evidence>
<comment type="subcellular location">
    <subcellularLocation>
        <location evidence="1">Cytoplasm</location>
    </subcellularLocation>
</comment>
<dbReference type="InterPro" id="IPR036322">
    <property type="entry name" value="WD40_repeat_dom_sf"/>
</dbReference>
<keyword evidence="4" id="KW-1185">Reference proteome</keyword>
<evidence type="ECO:0000313" key="4">
    <source>
        <dbReference type="Proteomes" id="UP000000709"/>
    </source>
</evidence>
<dbReference type="Gene3D" id="2.130.10.10">
    <property type="entry name" value="YVTN repeat-like/Quinoprotein amine dehydrogenase"/>
    <property type="match status" value="1"/>
</dbReference>
<dbReference type="InParanoid" id="G3AFR6"/>
<dbReference type="AlphaFoldDB" id="G3AFR6"/>
<protein>
    <recommendedName>
        <fullName evidence="5">DUF2415 domain-containing protein</fullName>
    </recommendedName>
</protein>
<dbReference type="InterPro" id="IPR051980">
    <property type="entry name" value="WD_repeat_MORG1"/>
</dbReference>
<dbReference type="OrthoDB" id="1068471at2759"/>
<gene>
    <name evidence="3" type="ORF">SPAPADRAFT_58189</name>
</gene>
<dbReference type="RefSeq" id="XP_007372467.1">
    <property type="nucleotide sequence ID" value="XM_007372405.1"/>
</dbReference>
<proteinExistence type="predicted"/>
<organism evidence="4">
    <name type="scientific">Spathaspora passalidarum (strain NRRL Y-27907 / 11-Y1)</name>
    <dbReference type="NCBI Taxonomy" id="619300"/>
    <lineage>
        <taxon>Eukaryota</taxon>
        <taxon>Fungi</taxon>
        <taxon>Dikarya</taxon>
        <taxon>Ascomycota</taxon>
        <taxon>Saccharomycotina</taxon>
        <taxon>Pichiomycetes</taxon>
        <taxon>Debaryomycetaceae</taxon>
        <taxon>Spathaspora</taxon>
    </lineage>
</organism>
<evidence type="ECO:0008006" key="5">
    <source>
        <dbReference type="Google" id="ProtNLM"/>
    </source>
</evidence>
<dbReference type="GO" id="GO:0071013">
    <property type="term" value="C:catalytic step 2 spliceosome"/>
    <property type="evidence" value="ECO:0007669"/>
    <property type="project" value="TreeGrafter"/>
</dbReference>
<dbReference type="EMBL" id="GL996499">
    <property type="protein sequence ID" value="EGW35055.1"/>
    <property type="molecule type" value="Genomic_DNA"/>
</dbReference>
<dbReference type="GO" id="GO:0005737">
    <property type="term" value="C:cytoplasm"/>
    <property type="evidence" value="ECO:0007669"/>
    <property type="project" value="UniProtKB-SubCell"/>
</dbReference>
<reference evidence="3 4" key="1">
    <citation type="journal article" date="2011" name="Proc. Natl. Acad. Sci. U.S.A.">
        <title>Comparative genomics of xylose-fermenting fungi for enhanced biofuel production.</title>
        <authorList>
            <person name="Wohlbach D.J."/>
            <person name="Kuo A."/>
            <person name="Sato T.K."/>
            <person name="Potts K.M."/>
            <person name="Salamov A.A."/>
            <person name="LaButti K.M."/>
            <person name="Sun H."/>
            <person name="Clum A."/>
            <person name="Pangilinan J.L."/>
            <person name="Lindquist E.A."/>
            <person name="Lucas S."/>
            <person name="Lapidus A."/>
            <person name="Jin M."/>
            <person name="Gunawan C."/>
            <person name="Balan V."/>
            <person name="Dale B.E."/>
            <person name="Jeffries T.W."/>
            <person name="Zinkel R."/>
            <person name="Barry K.W."/>
            <person name="Grigoriev I.V."/>
            <person name="Gasch A.P."/>
        </authorList>
    </citation>
    <scope>NUCLEOTIDE SEQUENCE [LARGE SCALE GENOMIC DNA]</scope>
    <source>
        <strain evidence="4">NRRL Y-27907 / 11-Y1</strain>
    </source>
</reference>
<dbReference type="HOGENOM" id="CLU_1126861_0_0_1"/>
<dbReference type="PANTHER" id="PTHR22842">
    <property type="entry name" value="WD40 REPEAT PROTEIN"/>
    <property type="match status" value="1"/>
</dbReference>